<sequence length="79" mass="8839">MASVIVRNLTDETHRALKARAHEHGRSMEAEIRAILDEAIEDQPRRGLGTLLSSIRQESGGVDLDITRDRSVYEPLDLS</sequence>
<protein>
    <submittedName>
        <fullName evidence="2">Plasmid stability protein StbC</fullName>
    </submittedName>
</protein>
<dbReference type="Proteomes" id="UP000018852">
    <property type="component" value="Unassembled WGS sequence"/>
</dbReference>
<dbReference type="SUPFAM" id="SSF47598">
    <property type="entry name" value="Ribbon-helix-helix"/>
    <property type="match status" value="1"/>
</dbReference>
<accession>W1VTK7</accession>
<dbReference type="InterPro" id="IPR053853">
    <property type="entry name" value="FitA-like_RHH"/>
</dbReference>
<dbReference type="EMBL" id="AZLV01000048">
    <property type="protein sequence ID" value="ETJ07434.1"/>
    <property type="molecule type" value="Genomic_DNA"/>
</dbReference>
<dbReference type="InterPro" id="IPR010985">
    <property type="entry name" value="Ribbon_hlx_hlx"/>
</dbReference>
<evidence type="ECO:0000259" key="1">
    <source>
        <dbReference type="Pfam" id="PF22513"/>
    </source>
</evidence>
<organism evidence="2 3">
    <name type="scientific">Actinomyces urogenitalis DORA_12</name>
    <dbReference type="NCBI Taxonomy" id="1403939"/>
    <lineage>
        <taxon>Bacteria</taxon>
        <taxon>Bacillati</taxon>
        <taxon>Actinomycetota</taxon>
        <taxon>Actinomycetes</taxon>
        <taxon>Actinomycetales</taxon>
        <taxon>Actinomycetaceae</taxon>
        <taxon>Actinomyces</taxon>
    </lineage>
</organism>
<dbReference type="PATRIC" id="fig|1403939.3.peg.39"/>
<reference evidence="2 3" key="1">
    <citation type="submission" date="2013-12" db="EMBL/GenBank/DDBJ databases">
        <title>A Varibaculum cambriense genome reconstructed from a premature infant gut community with otherwise low bacterial novelty that shifts toward anaerobic metabolism during the third week of life.</title>
        <authorList>
            <person name="Brown C.T."/>
            <person name="Sharon I."/>
            <person name="Thomas B.C."/>
            <person name="Castelle C.J."/>
            <person name="Morowitz M.J."/>
            <person name="Banfield J.F."/>
        </authorList>
    </citation>
    <scope>NUCLEOTIDE SEQUENCE [LARGE SCALE GENOMIC DNA]</scope>
    <source>
        <strain evidence="3">DORA_12</strain>
    </source>
</reference>
<proteinExistence type="predicted"/>
<dbReference type="Gene3D" id="1.10.1220.10">
    <property type="entry name" value="Met repressor-like"/>
    <property type="match status" value="1"/>
</dbReference>
<dbReference type="AlphaFoldDB" id="W1VTK7"/>
<feature type="domain" description="Antitoxin FitA-like ribbon-helix-helix" evidence="1">
    <location>
        <begin position="2"/>
        <end position="39"/>
    </location>
</feature>
<gene>
    <name evidence="2" type="ORF">Q605_AUC00048G0002</name>
</gene>
<dbReference type="Pfam" id="PF22513">
    <property type="entry name" value="FitA-like_RHH"/>
    <property type="match status" value="1"/>
</dbReference>
<evidence type="ECO:0000313" key="2">
    <source>
        <dbReference type="EMBL" id="ETJ07434.1"/>
    </source>
</evidence>
<name>W1VTK7_9ACTO</name>
<dbReference type="GO" id="GO:0006355">
    <property type="term" value="P:regulation of DNA-templated transcription"/>
    <property type="evidence" value="ECO:0007669"/>
    <property type="project" value="InterPro"/>
</dbReference>
<comment type="caution">
    <text evidence="2">The sequence shown here is derived from an EMBL/GenBank/DDBJ whole genome shotgun (WGS) entry which is preliminary data.</text>
</comment>
<evidence type="ECO:0000313" key="3">
    <source>
        <dbReference type="Proteomes" id="UP000018852"/>
    </source>
</evidence>
<dbReference type="InterPro" id="IPR013321">
    <property type="entry name" value="Arc_rbn_hlx_hlx"/>
</dbReference>